<dbReference type="EMBL" id="CAAALY010033341">
    <property type="protein sequence ID" value="VEL17600.1"/>
    <property type="molecule type" value="Genomic_DNA"/>
</dbReference>
<organism evidence="1 2">
    <name type="scientific">Protopolystoma xenopodis</name>
    <dbReference type="NCBI Taxonomy" id="117903"/>
    <lineage>
        <taxon>Eukaryota</taxon>
        <taxon>Metazoa</taxon>
        <taxon>Spiralia</taxon>
        <taxon>Lophotrochozoa</taxon>
        <taxon>Platyhelminthes</taxon>
        <taxon>Monogenea</taxon>
        <taxon>Polyopisthocotylea</taxon>
        <taxon>Polystomatidea</taxon>
        <taxon>Polystomatidae</taxon>
        <taxon>Protopolystoma</taxon>
    </lineage>
</organism>
<protein>
    <submittedName>
        <fullName evidence="1">Uncharacterized protein</fullName>
    </submittedName>
</protein>
<dbReference type="AlphaFoldDB" id="A0A3S5AIQ6"/>
<sequence>MFIFHKRCALSANLPWRHHTCSSPCSPPFRVADPTPVSCQDLPHGPVGPFLLLLPDRFHSVTAPAYFYSKCHFSNLQWHALPSRILSSIKPVYPEQTVDIYLWSTAASQLNY</sequence>
<name>A0A3S5AIQ6_9PLAT</name>
<evidence type="ECO:0000313" key="2">
    <source>
        <dbReference type="Proteomes" id="UP000784294"/>
    </source>
</evidence>
<accession>A0A3S5AIQ6</accession>
<keyword evidence="2" id="KW-1185">Reference proteome</keyword>
<gene>
    <name evidence="1" type="ORF">PXEA_LOCUS11040</name>
</gene>
<proteinExistence type="predicted"/>
<dbReference type="Proteomes" id="UP000784294">
    <property type="component" value="Unassembled WGS sequence"/>
</dbReference>
<comment type="caution">
    <text evidence="1">The sequence shown here is derived from an EMBL/GenBank/DDBJ whole genome shotgun (WGS) entry which is preliminary data.</text>
</comment>
<reference evidence="1" key="1">
    <citation type="submission" date="2018-11" db="EMBL/GenBank/DDBJ databases">
        <authorList>
            <consortium name="Pathogen Informatics"/>
        </authorList>
    </citation>
    <scope>NUCLEOTIDE SEQUENCE</scope>
</reference>
<evidence type="ECO:0000313" key="1">
    <source>
        <dbReference type="EMBL" id="VEL17600.1"/>
    </source>
</evidence>